<proteinExistence type="predicted"/>
<evidence type="ECO:0000313" key="3">
    <source>
        <dbReference type="Proteomes" id="UP000199226"/>
    </source>
</evidence>
<evidence type="ECO:0000256" key="1">
    <source>
        <dbReference type="SAM" id="Phobius"/>
    </source>
</evidence>
<feature type="transmembrane region" description="Helical" evidence="1">
    <location>
        <begin position="103"/>
        <end position="129"/>
    </location>
</feature>
<dbReference type="AlphaFoldDB" id="A0A1G9Q3N2"/>
<name>A0A1G9Q3N2_9SPHI</name>
<keyword evidence="1" id="KW-0812">Transmembrane</keyword>
<gene>
    <name evidence="2" type="ORF">SAMN05421813_105109</name>
</gene>
<reference evidence="3" key="1">
    <citation type="submission" date="2016-10" db="EMBL/GenBank/DDBJ databases">
        <authorList>
            <person name="Varghese N."/>
            <person name="Submissions S."/>
        </authorList>
    </citation>
    <scope>NUCLEOTIDE SEQUENCE [LARGE SCALE GENOMIC DNA]</scope>
    <source>
        <strain evidence="3">DSM 24536</strain>
    </source>
</reference>
<dbReference type="Pfam" id="PF18940">
    <property type="entry name" value="DUF5687"/>
    <property type="match status" value="1"/>
</dbReference>
<feature type="transmembrane region" description="Helical" evidence="1">
    <location>
        <begin position="23"/>
        <end position="47"/>
    </location>
</feature>
<evidence type="ECO:0008006" key="4">
    <source>
        <dbReference type="Google" id="ProtNLM"/>
    </source>
</evidence>
<protein>
    <recommendedName>
        <fullName evidence="4">ABC-2 type transport system permease protein</fullName>
    </recommendedName>
</protein>
<dbReference type="Proteomes" id="UP000199226">
    <property type="component" value="Unassembled WGS sequence"/>
</dbReference>
<feature type="transmembrane region" description="Helical" evidence="1">
    <location>
        <begin position="141"/>
        <end position="158"/>
    </location>
</feature>
<dbReference type="STRING" id="990371.SAMN05421813_105109"/>
<feature type="transmembrane region" description="Helical" evidence="1">
    <location>
        <begin position="170"/>
        <end position="190"/>
    </location>
</feature>
<feature type="transmembrane region" description="Helical" evidence="1">
    <location>
        <begin position="202"/>
        <end position="226"/>
    </location>
</feature>
<feature type="transmembrane region" description="Helical" evidence="1">
    <location>
        <begin position="449"/>
        <end position="468"/>
    </location>
</feature>
<accession>A0A1G9Q3N2</accession>
<dbReference type="InterPro" id="IPR043742">
    <property type="entry name" value="DUF5687"/>
</dbReference>
<dbReference type="EMBL" id="FNHH01000005">
    <property type="protein sequence ID" value="SDM05599.1"/>
    <property type="molecule type" value="Genomic_DNA"/>
</dbReference>
<sequence length="490" mass="56780">MTLTFLIHQSKAFWRSKNTGKSIAMRIVMGILILYLLLNVLVVAFFMDRILEKTYPNQEIIQSFNSLLLYYFLIDLLMRFQMQELPTLAVRPYLHLRINKNQLINYLSLTSLGTAFNLTPLLLTLPFLIKIILPEHGPAGISAYIIAIIGLTLTNHFFSLWLKRKVNLNAVWMLIFFGTLILFVSLDFYFNLFSISALSARIFNSLIAAPLYCIIFLLAAGIIYLINYRYLKSNLYLEELHSADVSHKSSTEIPFLGRFGMAGDLAANELKLILRNKRPRSVITMSLFFMFYGLIFYNRPDFSAYPIIFCGMFMTGIFIINYGQFMFSWQSAHFDGILVSKVRAKDFFKAKFLLFTMFSTLSFLLTIPYVYFGWRVLVIHFIMFTWNLGVNTLLVLFFANRNYRRIDLSKGAAFNWEGVGASQWILSIPLLLGPFIIYLPFNLLDYPEAGLATIGLIGLLFILSREFWMNKLILQFQEKRYTIAEGFRNE</sequence>
<feature type="transmembrane region" description="Helical" evidence="1">
    <location>
        <begin position="421"/>
        <end position="443"/>
    </location>
</feature>
<feature type="transmembrane region" description="Helical" evidence="1">
    <location>
        <begin position="67"/>
        <end position="82"/>
    </location>
</feature>
<evidence type="ECO:0000313" key="2">
    <source>
        <dbReference type="EMBL" id="SDM05599.1"/>
    </source>
</evidence>
<organism evidence="2 3">
    <name type="scientific">Daejeonella rubra</name>
    <dbReference type="NCBI Taxonomy" id="990371"/>
    <lineage>
        <taxon>Bacteria</taxon>
        <taxon>Pseudomonadati</taxon>
        <taxon>Bacteroidota</taxon>
        <taxon>Sphingobacteriia</taxon>
        <taxon>Sphingobacteriales</taxon>
        <taxon>Sphingobacteriaceae</taxon>
        <taxon>Daejeonella</taxon>
    </lineage>
</organism>
<feature type="transmembrane region" description="Helical" evidence="1">
    <location>
        <begin position="377"/>
        <end position="400"/>
    </location>
</feature>
<keyword evidence="1" id="KW-0472">Membrane</keyword>
<dbReference type="OrthoDB" id="1014144at2"/>
<keyword evidence="1" id="KW-1133">Transmembrane helix</keyword>
<feature type="transmembrane region" description="Helical" evidence="1">
    <location>
        <begin position="304"/>
        <end position="323"/>
    </location>
</feature>
<feature type="transmembrane region" description="Helical" evidence="1">
    <location>
        <begin position="352"/>
        <end position="371"/>
    </location>
</feature>
<keyword evidence="3" id="KW-1185">Reference proteome</keyword>
<dbReference type="RefSeq" id="WP_090701450.1">
    <property type="nucleotide sequence ID" value="NZ_FNHH01000005.1"/>
</dbReference>
<feature type="transmembrane region" description="Helical" evidence="1">
    <location>
        <begin position="281"/>
        <end position="298"/>
    </location>
</feature>